<keyword evidence="2" id="KW-1185">Reference proteome</keyword>
<proteinExistence type="predicted"/>
<dbReference type="Proteomes" id="UP000198729">
    <property type="component" value="Unassembled WGS sequence"/>
</dbReference>
<dbReference type="Pfam" id="PF05768">
    <property type="entry name" value="Glrx-like"/>
    <property type="match status" value="1"/>
</dbReference>
<dbReference type="InterPro" id="IPR008554">
    <property type="entry name" value="Glutaredoxin-like"/>
</dbReference>
<evidence type="ECO:0000313" key="2">
    <source>
        <dbReference type="Proteomes" id="UP000198729"/>
    </source>
</evidence>
<reference evidence="1 2" key="1">
    <citation type="submission" date="2016-10" db="EMBL/GenBank/DDBJ databases">
        <authorList>
            <person name="de Groot N.N."/>
        </authorList>
    </citation>
    <scope>NUCLEOTIDE SEQUENCE [LARGE SCALE GENOMIC DNA]</scope>
    <source>
        <strain evidence="1">1</strain>
    </source>
</reference>
<name>A0A1G5SIH1_9PROT</name>
<dbReference type="Gene3D" id="3.40.30.10">
    <property type="entry name" value="Glutaredoxin"/>
    <property type="match status" value="1"/>
</dbReference>
<dbReference type="InterPro" id="IPR036249">
    <property type="entry name" value="Thioredoxin-like_sf"/>
</dbReference>
<protein>
    <submittedName>
        <fullName evidence="1">Glutaredoxin 2</fullName>
    </submittedName>
</protein>
<dbReference type="OrthoDB" id="8779161at2"/>
<sequence>MGDQVKKLVVYARQGCHLCKEMIIALQALQETINFQLEIIDIDLDPRLVGLYNERIPVLFAPDENRELCHYHLDLSSVNHYLVRN</sequence>
<dbReference type="AlphaFoldDB" id="A0A1G5SIH1"/>
<dbReference type="SUPFAM" id="SSF52833">
    <property type="entry name" value="Thioredoxin-like"/>
    <property type="match status" value="1"/>
</dbReference>
<accession>A0A1G5SIH1</accession>
<dbReference type="STRING" id="51642.NSMM_860003"/>
<evidence type="ECO:0000313" key="1">
    <source>
        <dbReference type="EMBL" id="SCZ86984.1"/>
    </source>
</evidence>
<gene>
    <name evidence="1" type="ORF">NSMM_860003</name>
</gene>
<dbReference type="RefSeq" id="WP_090288333.1">
    <property type="nucleotide sequence ID" value="NZ_FMWO01000098.1"/>
</dbReference>
<organism evidence="1 2">
    <name type="scientific">Nitrosomonas mobilis</name>
    <dbReference type="NCBI Taxonomy" id="51642"/>
    <lineage>
        <taxon>Bacteria</taxon>
        <taxon>Pseudomonadati</taxon>
        <taxon>Pseudomonadota</taxon>
        <taxon>Betaproteobacteria</taxon>
        <taxon>Nitrosomonadales</taxon>
        <taxon>Nitrosomonadaceae</taxon>
        <taxon>Nitrosomonas</taxon>
    </lineage>
</organism>
<dbReference type="EMBL" id="FMWO01000098">
    <property type="protein sequence ID" value="SCZ86984.1"/>
    <property type="molecule type" value="Genomic_DNA"/>
</dbReference>